<dbReference type="Proteomes" id="UP001374535">
    <property type="component" value="Chromosome 4"/>
</dbReference>
<proteinExistence type="predicted"/>
<accession>A0AAQ3NS92</accession>
<name>A0AAQ3NS92_VIGMU</name>
<sequence>MTRKLILRNLHRSAKSFTFFASPALFTISNAIVNVKPTRSSFFQRVYSTIRHQRKFSENRHMDTKLALLKLRKLGRQLICHLSIETKLSSVILAREVSLTKGKPRGTAVEYGYVVHGFGEFKDGAQRGVS</sequence>
<organism evidence="1 2">
    <name type="scientific">Vigna mungo</name>
    <name type="common">Black gram</name>
    <name type="synonym">Phaseolus mungo</name>
    <dbReference type="NCBI Taxonomy" id="3915"/>
    <lineage>
        <taxon>Eukaryota</taxon>
        <taxon>Viridiplantae</taxon>
        <taxon>Streptophyta</taxon>
        <taxon>Embryophyta</taxon>
        <taxon>Tracheophyta</taxon>
        <taxon>Spermatophyta</taxon>
        <taxon>Magnoliopsida</taxon>
        <taxon>eudicotyledons</taxon>
        <taxon>Gunneridae</taxon>
        <taxon>Pentapetalae</taxon>
        <taxon>rosids</taxon>
        <taxon>fabids</taxon>
        <taxon>Fabales</taxon>
        <taxon>Fabaceae</taxon>
        <taxon>Papilionoideae</taxon>
        <taxon>50 kb inversion clade</taxon>
        <taxon>NPAAA clade</taxon>
        <taxon>indigoferoid/millettioid clade</taxon>
        <taxon>Phaseoleae</taxon>
        <taxon>Vigna</taxon>
    </lineage>
</organism>
<dbReference type="AlphaFoldDB" id="A0AAQ3NS92"/>
<gene>
    <name evidence="1" type="ORF">V8G54_011582</name>
</gene>
<protein>
    <submittedName>
        <fullName evidence="1">Uncharacterized protein</fullName>
    </submittedName>
</protein>
<reference evidence="1 2" key="1">
    <citation type="journal article" date="2023" name="Life. Sci Alliance">
        <title>Evolutionary insights into 3D genome organization and epigenetic landscape of Vigna mungo.</title>
        <authorList>
            <person name="Junaid A."/>
            <person name="Singh B."/>
            <person name="Bhatia S."/>
        </authorList>
    </citation>
    <scope>NUCLEOTIDE SEQUENCE [LARGE SCALE GENOMIC DNA]</scope>
    <source>
        <strain evidence="1">Urdbean</strain>
    </source>
</reference>
<evidence type="ECO:0000313" key="2">
    <source>
        <dbReference type="Proteomes" id="UP001374535"/>
    </source>
</evidence>
<evidence type="ECO:0000313" key="1">
    <source>
        <dbReference type="EMBL" id="WVZ14016.1"/>
    </source>
</evidence>
<keyword evidence="2" id="KW-1185">Reference proteome</keyword>
<dbReference type="EMBL" id="CP144697">
    <property type="protein sequence ID" value="WVZ14016.1"/>
    <property type="molecule type" value="Genomic_DNA"/>
</dbReference>